<dbReference type="Proteomes" id="UP000540656">
    <property type="component" value="Unassembled WGS sequence"/>
</dbReference>
<feature type="transmembrane region" description="Helical" evidence="1">
    <location>
        <begin position="20"/>
        <end position="41"/>
    </location>
</feature>
<gene>
    <name evidence="2" type="ORF">BJ980_000199</name>
</gene>
<keyword evidence="3" id="KW-1185">Reference proteome</keyword>
<organism evidence="2 3">
    <name type="scientific">Nocardioides daedukensis</name>
    <dbReference type="NCBI Taxonomy" id="634462"/>
    <lineage>
        <taxon>Bacteria</taxon>
        <taxon>Bacillati</taxon>
        <taxon>Actinomycetota</taxon>
        <taxon>Actinomycetes</taxon>
        <taxon>Propionibacteriales</taxon>
        <taxon>Nocardioidaceae</taxon>
        <taxon>Nocardioides</taxon>
    </lineage>
</organism>
<keyword evidence="1" id="KW-0812">Transmembrane</keyword>
<dbReference type="InterPro" id="IPR046719">
    <property type="entry name" value="DUF6611"/>
</dbReference>
<feature type="transmembrane region" description="Helical" evidence="1">
    <location>
        <begin position="47"/>
        <end position="66"/>
    </location>
</feature>
<name>A0A7Y9RV89_9ACTN</name>
<keyword evidence="1" id="KW-0472">Membrane</keyword>
<evidence type="ECO:0000256" key="1">
    <source>
        <dbReference type="SAM" id="Phobius"/>
    </source>
</evidence>
<proteinExistence type="predicted"/>
<evidence type="ECO:0000313" key="3">
    <source>
        <dbReference type="Proteomes" id="UP000540656"/>
    </source>
</evidence>
<dbReference type="AlphaFoldDB" id="A0A7Y9RV89"/>
<protein>
    <submittedName>
        <fullName evidence="2">Uncharacterized protein</fullName>
    </submittedName>
</protein>
<accession>A0A7Y9RV89</accession>
<dbReference type="Pfam" id="PF20315">
    <property type="entry name" value="DUF6611"/>
    <property type="match status" value="1"/>
</dbReference>
<keyword evidence="1" id="KW-1133">Transmembrane helix</keyword>
<sequence length="148" mass="15907">MHYRLVVFPPGTSSREATWLRAWLGWPFAGTMLAVLFTLVLPGMVPVLVAVPIAVALLFCGHLGLLHVVRRQRRGVCVVRAEYVAGAGVRDELERCRHLEAVGAILLGAERAVECGDLTPVDFELLWASLHAQVGALAASEPPTSSGT</sequence>
<dbReference type="EMBL" id="JACCAA010000001">
    <property type="protein sequence ID" value="NYG57276.1"/>
    <property type="molecule type" value="Genomic_DNA"/>
</dbReference>
<evidence type="ECO:0000313" key="2">
    <source>
        <dbReference type="EMBL" id="NYG57276.1"/>
    </source>
</evidence>
<reference evidence="2 3" key="1">
    <citation type="submission" date="2020-07" db="EMBL/GenBank/DDBJ databases">
        <title>Sequencing the genomes of 1000 actinobacteria strains.</title>
        <authorList>
            <person name="Klenk H.-P."/>
        </authorList>
    </citation>
    <scope>NUCLEOTIDE SEQUENCE [LARGE SCALE GENOMIC DNA]</scope>
    <source>
        <strain evidence="2 3">DSM 23819</strain>
    </source>
</reference>
<comment type="caution">
    <text evidence="2">The sequence shown here is derived from an EMBL/GenBank/DDBJ whole genome shotgun (WGS) entry which is preliminary data.</text>
</comment>